<feature type="coiled-coil region" evidence="1">
    <location>
        <begin position="98"/>
        <end position="132"/>
    </location>
</feature>
<dbReference type="RefSeq" id="XP_067079992.1">
    <property type="nucleotide sequence ID" value="XM_067223891.1"/>
</dbReference>
<dbReference type="GeneID" id="92374517"/>
<dbReference type="VEuPathDB" id="TriTrypDB:TEOVI_000057700"/>
<keyword evidence="3" id="KW-1185">Reference proteome</keyword>
<organism evidence="2 3">
    <name type="scientific">Trypanosoma equiperdum</name>
    <dbReference type="NCBI Taxonomy" id="5694"/>
    <lineage>
        <taxon>Eukaryota</taxon>
        <taxon>Discoba</taxon>
        <taxon>Euglenozoa</taxon>
        <taxon>Kinetoplastea</taxon>
        <taxon>Metakinetoplastina</taxon>
        <taxon>Trypanosomatida</taxon>
        <taxon>Trypanosomatidae</taxon>
        <taxon>Trypanosoma</taxon>
    </lineage>
</organism>
<protein>
    <submittedName>
        <fullName evidence="2">Uncharacterized protein</fullName>
    </submittedName>
</protein>
<gene>
    <name evidence="2" type="ORF">TEOVI_000057700</name>
</gene>
<dbReference type="Proteomes" id="UP000195570">
    <property type="component" value="Unassembled WGS sequence"/>
</dbReference>
<comment type="caution">
    <text evidence="2">The sequence shown here is derived from an EMBL/GenBank/DDBJ whole genome shotgun (WGS) entry which is preliminary data.</text>
</comment>
<dbReference type="EMBL" id="CZPT02001110">
    <property type="protein sequence ID" value="SCU68931.1"/>
    <property type="molecule type" value="Genomic_DNA"/>
</dbReference>
<sequence length="344" mass="39023">MASLEDKVARLQEQNAALQRKVRIQASIISRLSIRESQLKQVRRIPVLQHRLNAARGECEELLCELAERRDHEARLSEELRVLRKFVALDAKTETAEVARLCARYEVMQEELKTLHERLKTTYDEREEYRKRTLMLCDEVEYYRQGWRSLLDETRKPEGCVTGEETEGNIVVEGCRFPVEDRTSEARAIGGGCSAETVRAARTLPQCVDDYEPPSSEATLSEASVEAVDVLREQPVESQVEPCHDQTVVASDIACGEPVASGGAKVPAVVKSLRRQLCLSEGMCSLLEDRWNALSEENKSLLRRLRDEEAAGASLRRQLRDVCRECEHLKQIFADLSRVRLSLS</sequence>
<accession>A0A1G4I9V7</accession>
<keyword evidence="1" id="KW-0175">Coiled coil</keyword>
<name>A0A1G4I9V7_TRYEQ</name>
<reference evidence="2" key="1">
    <citation type="submission" date="2016-09" db="EMBL/GenBank/DDBJ databases">
        <authorList>
            <person name="Hebert L."/>
            <person name="Moumen B."/>
        </authorList>
    </citation>
    <scope>NUCLEOTIDE SEQUENCE [LARGE SCALE GENOMIC DNA]</scope>
    <source>
        <strain evidence="2">OVI</strain>
    </source>
</reference>
<evidence type="ECO:0000313" key="3">
    <source>
        <dbReference type="Proteomes" id="UP000195570"/>
    </source>
</evidence>
<dbReference type="AlphaFoldDB" id="A0A1G4I9V7"/>
<proteinExistence type="predicted"/>
<evidence type="ECO:0000313" key="2">
    <source>
        <dbReference type="EMBL" id="SCU68931.1"/>
    </source>
</evidence>
<evidence type="ECO:0000256" key="1">
    <source>
        <dbReference type="SAM" id="Coils"/>
    </source>
</evidence>